<feature type="coiled-coil region" evidence="1">
    <location>
        <begin position="431"/>
        <end position="458"/>
    </location>
</feature>
<dbReference type="Pfam" id="PF09718">
    <property type="entry name" value="Tape_meas_lam_C"/>
    <property type="match status" value="1"/>
</dbReference>
<dbReference type="Pfam" id="PF06791">
    <property type="entry name" value="TMP_2"/>
    <property type="match status" value="1"/>
</dbReference>
<dbReference type="RefSeq" id="WP_084885730.1">
    <property type="nucleotide sequence ID" value="NZ_MLJJ01000040.1"/>
</dbReference>
<dbReference type="EMBL" id="MLJJ01000040">
    <property type="protein sequence ID" value="ORM96227.1"/>
    <property type="molecule type" value="Genomic_DNA"/>
</dbReference>
<dbReference type="NCBIfam" id="TIGR01541">
    <property type="entry name" value="tape_meas_lam_C"/>
    <property type="match status" value="1"/>
</dbReference>
<feature type="non-terminal residue" evidence="4">
    <location>
        <position position="886"/>
    </location>
</feature>
<organism evidence="4 5">
    <name type="scientific">Pantoea septica</name>
    <dbReference type="NCBI Taxonomy" id="472695"/>
    <lineage>
        <taxon>Bacteria</taxon>
        <taxon>Pseudomonadati</taxon>
        <taxon>Pseudomonadota</taxon>
        <taxon>Gammaproteobacteria</taxon>
        <taxon>Enterobacterales</taxon>
        <taxon>Erwiniaceae</taxon>
        <taxon>Pantoea</taxon>
    </lineage>
</organism>
<evidence type="ECO:0000259" key="3">
    <source>
        <dbReference type="Pfam" id="PF09718"/>
    </source>
</evidence>
<protein>
    <submittedName>
        <fullName evidence="4">Phage tail tape measure protein</fullName>
    </submittedName>
</protein>
<proteinExistence type="predicted"/>
<accession>A0ABX3UNJ6</accession>
<dbReference type="Proteomes" id="UP000193785">
    <property type="component" value="Unassembled WGS sequence"/>
</dbReference>
<feature type="domain" description="Bacteriophage tail tape measure N-terminal" evidence="2">
    <location>
        <begin position="115"/>
        <end position="318"/>
    </location>
</feature>
<keyword evidence="1" id="KW-0175">Coiled coil</keyword>
<dbReference type="Pfam" id="PF24622">
    <property type="entry name" value="TMP_4"/>
    <property type="match status" value="1"/>
</dbReference>
<comment type="caution">
    <text evidence="4">The sequence shown here is derived from an EMBL/GenBank/DDBJ whole genome shotgun (WGS) entry which is preliminary data.</text>
</comment>
<dbReference type="InterPro" id="IPR009628">
    <property type="entry name" value="Phage_tape_measure_N"/>
</dbReference>
<evidence type="ECO:0000259" key="2">
    <source>
        <dbReference type="Pfam" id="PF06791"/>
    </source>
</evidence>
<keyword evidence="5" id="KW-1185">Reference proteome</keyword>
<name>A0ABX3UNJ6_9GAMM</name>
<feature type="domain" description="Bacteriophage tail tape measure C-terminal" evidence="3">
    <location>
        <begin position="705"/>
        <end position="777"/>
    </location>
</feature>
<gene>
    <name evidence="4" type="ORF">HA46_17015</name>
</gene>
<dbReference type="InterPro" id="IPR006431">
    <property type="entry name" value="Phage_tape_meas_C"/>
</dbReference>
<evidence type="ECO:0000313" key="5">
    <source>
        <dbReference type="Proteomes" id="UP000193785"/>
    </source>
</evidence>
<reference evidence="4 5" key="1">
    <citation type="journal article" date="2017" name="Antonie Van Leeuwenhoek">
        <title>Phylogenomic resolution of the bacterial genus Pantoea and its relationship with Erwinia and Tatumella.</title>
        <authorList>
            <person name="Palmer M."/>
            <person name="Steenkamp E.T."/>
            <person name="Coetzee M.P."/>
            <person name="Chan W.Y."/>
            <person name="van Zyl E."/>
            <person name="De Maayer P."/>
            <person name="Coutinho T.A."/>
            <person name="Blom J."/>
            <person name="Smits T.H."/>
            <person name="Duffy B."/>
            <person name="Venter S.N."/>
        </authorList>
    </citation>
    <scope>NUCLEOTIDE SEQUENCE [LARGE SCALE GENOMIC DNA]</scope>
    <source>
        <strain evidence="4 5">LMG 5345</strain>
    </source>
</reference>
<evidence type="ECO:0000256" key="1">
    <source>
        <dbReference type="SAM" id="Coils"/>
    </source>
</evidence>
<sequence>MAEQQSRLAIVIDSTGAQRNAEGLAGALAKMTQAGQKAADSAGKTAKATDQEAKSLSDLLDRIDPVNAALNRLDDQQRQLAKFQAKGFLDTETFNEYSKKIEQTRNGLNAYSSDAGKAGMSSKQLAASMRMIPAQMTDIVVSLASGQAPLTVLLQQGGQLKDMFGGIGPAARALGGYVLGLVNPFTVAAAAAGTLAVAYYQGSQEQEEFYKTLVLTGNTAGKTAGQLSDMADEIAKSTGSTRGFAASALNQVVSSGKVASDSLVTVTEAVVNMSKATGQSTDQFVSDFEKIAGSPLDALNSLNDKYHFLTVETYRRIKSLQDEGNEQEASRLALETYAQTMNSRASDIKGNLGDIESAWITLKGAASSAWDAMLNVGRESSLEQKLAVAKKAVTDAASNNGLGNGMWNTYGANYATDQGSAQSEVNILQSVINLQNDLNQAKAKGKEENEAALKQEKEYEALQSSLTTNAERRAKAIELVNKQLAAHAINEKQASDAISRINDRFKDPKEARGKAYTEDAGSRMLDQLRQQQQVLMSQADTGEKIGTQQQALIKWEQQLADIKSKQTLTADQKSLLASADLITSQLQQNAALERQIETREKLLALDKARADITRTITNRQNQYATDELFAGGGLSQNEQQQYTQRLSLEQSYNDKITQLRQSRASATSDIAREEIDQEIQLQQQALQTELSNYDDHIARMNQLRGSFTAGASRAWQEYQDSAANVSAMSQQLFTDAFGGMEDALVNFVVTGKASFKDFATSVISDLARIAARQALVGLGSSLFGSLFSAGASAAGSAASSAGGLGLSTDFHAYAKGGVPGGQTISAFRNGVYDSPQYFAFAKGAGVFGEAGPEAIMPLARSSDGSLGVRMVNGGGSAGVNVNMGGI</sequence>
<evidence type="ECO:0000313" key="4">
    <source>
        <dbReference type="EMBL" id="ORM96227.1"/>
    </source>
</evidence>